<feature type="region of interest" description="Disordered" evidence="1">
    <location>
        <begin position="111"/>
        <end position="178"/>
    </location>
</feature>
<dbReference type="EMBL" id="CP035493">
    <property type="protein sequence ID" value="QAY70391.1"/>
    <property type="molecule type" value="Genomic_DNA"/>
</dbReference>
<dbReference type="KEGG" id="xya:ET471_10400"/>
<sequence length="178" mass="19696">MRIEAWVLEQGTFLLDTNDRVWAIDRLDVGFTGWVLERLVRDCEPLYLRFHTAENCSGCGEDASTCGETPYSWLVRLPFYLALSDRTPGGGPHLIDLLLADGLANDRPDAAWQRQDQPARWTTNDSDRGLPLTTAGPAPNADNGAPAPPDPARDQSQPTSEAAEPRSPWQEHSDDPPF</sequence>
<proteinExistence type="predicted"/>
<dbReference type="AlphaFoldDB" id="A0A4V0YG91"/>
<name>A0A4V0YG91_9MICO</name>
<dbReference type="RefSeq" id="WP_129188112.1">
    <property type="nucleotide sequence ID" value="NZ_CP035493.1"/>
</dbReference>
<keyword evidence="3" id="KW-1185">Reference proteome</keyword>
<evidence type="ECO:0000313" key="2">
    <source>
        <dbReference type="EMBL" id="QAY70391.1"/>
    </source>
</evidence>
<evidence type="ECO:0000313" key="3">
    <source>
        <dbReference type="Proteomes" id="UP000292118"/>
    </source>
</evidence>
<feature type="compositionally biased region" description="Polar residues" evidence="1">
    <location>
        <begin position="114"/>
        <end position="124"/>
    </location>
</feature>
<organism evidence="2 3">
    <name type="scientific">Xylanimonas protaetiae</name>
    <dbReference type="NCBI Taxonomy" id="2509457"/>
    <lineage>
        <taxon>Bacteria</taxon>
        <taxon>Bacillati</taxon>
        <taxon>Actinomycetota</taxon>
        <taxon>Actinomycetes</taxon>
        <taxon>Micrococcales</taxon>
        <taxon>Promicromonosporaceae</taxon>
        <taxon>Xylanimonas</taxon>
    </lineage>
</organism>
<protein>
    <submittedName>
        <fullName evidence="2">Uncharacterized protein</fullName>
    </submittedName>
</protein>
<feature type="compositionally biased region" description="Basic and acidic residues" evidence="1">
    <location>
        <begin position="169"/>
        <end position="178"/>
    </location>
</feature>
<evidence type="ECO:0000256" key="1">
    <source>
        <dbReference type="SAM" id="MobiDB-lite"/>
    </source>
</evidence>
<feature type="compositionally biased region" description="Low complexity" evidence="1">
    <location>
        <begin position="135"/>
        <end position="145"/>
    </location>
</feature>
<dbReference type="Proteomes" id="UP000292118">
    <property type="component" value="Chromosome"/>
</dbReference>
<reference evidence="2 3" key="1">
    <citation type="submission" date="2019-01" db="EMBL/GenBank/DDBJ databases">
        <title>Genome sequencing of strain FW10M-9.</title>
        <authorList>
            <person name="Heo J."/>
            <person name="Kim S.-J."/>
            <person name="Kim J.-S."/>
            <person name="Hong S.-B."/>
            <person name="Kwon S.-W."/>
        </authorList>
    </citation>
    <scope>NUCLEOTIDE SEQUENCE [LARGE SCALE GENOMIC DNA]</scope>
    <source>
        <strain evidence="2 3">FW10M-9</strain>
    </source>
</reference>
<gene>
    <name evidence="2" type="ORF">ET471_10400</name>
</gene>
<accession>A0A4V0YG91</accession>